<dbReference type="InterPro" id="IPR018060">
    <property type="entry name" value="HTH_AraC"/>
</dbReference>
<dbReference type="SUPFAM" id="SSF51215">
    <property type="entry name" value="Regulatory protein AraC"/>
    <property type="match status" value="1"/>
</dbReference>
<dbReference type="InterPro" id="IPR020449">
    <property type="entry name" value="Tscrpt_reg_AraC-type_HTH"/>
</dbReference>
<feature type="domain" description="HTH araC/xylS-type" evidence="4">
    <location>
        <begin position="187"/>
        <end position="285"/>
    </location>
</feature>
<gene>
    <name evidence="5" type="ORF">C3744_18695</name>
</gene>
<reference evidence="5 6" key="1">
    <citation type="journal article" date="2018" name="Appl. Environ. Microbiol.">
        <title>Antimicrobial susceptibility testing and tentative epidemiological cut-off values of five Bacillus species relevant for use as animal feed additives or for plant protection.</title>
        <authorList>
            <person name="Agerso Y."/>
            <person name="Stuer-Lauridsen B."/>
            <person name="Bjerre K."/>
            <person name="Jensen M.G."/>
            <person name="Johansen E."/>
            <person name="Bennedsen M."/>
            <person name="Brockmann E."/>
            <person name="Nielsen B."/>
        </authorList>
    </citation>
    <scope>NUCLEOTIDE SEQUENCE [LARGE SCALE GENOMIC DNA]</scope>
    <source>
        <strain evidence="5 6">CHCC20162</strain>
    </source>
</reference>
<accession>A0A3D8WZ85</accession>
<dbReference type="InterPro" id="IPR009057">
    <property type="entry name" value="Homeodomain-like_sf"/>
</dbReference>
<dbReference type="EMBL" id="PQWM01000022">
    <property type="protein sequence ID" value="RDZ12324.1"/>
    <property type="molecule type" value="Genomic_DNA"/>
</dbReference>
<protein>
    <submittedName>
        <fullName evidence="5">AraC family transcriptional regulator</fullName>
    </submittedName>
</protein>
<evidence type="ECO:0000256" key="3">
    <source>
        <dbReference type="ARBA" id="ARBA00023163"/>
    </source>
</evidence>
<dbReference type="GO" id="GO:0043565">
    <property type="term" value="F:sequence-specific DNA binding"/>
    <property type="evidence" value="ECO:0007669"/>
    <property type="project" value="InterPro"/>
</dbReference>
<evidence type="ECO:0000256" key="1">
    <source>
        <dbReference type="ARBA" id="ARBA00023015"/>
    </source>
</evidence>
<dbReference type="AlphaFoldDB" id="A0A3D8WZ85"/>
<sequence>MDFMSNLKNELHSNFPFLFVYKDTKSPQKELSNHMHDYYEIVYVYGGNGTFFIGDIFHEMNQGDVFLIPNNTIHRAMPDKENPVTSTILFFSPMLIYKDLINDSFSYFSVFDVVKKSKNYKISLQSEEKQQIEKLLIQLYEEVINEEPGSKHYVLLIIHQMMLELYRTHTKSKRRIKDNTYKVDWIADILLYINEHLHEPLSLTNLADKCLVSPSHFSRVFKETTGIGLTVYINTKRIIKSKDLLLETDYTISHIAEMCGFESNPHFYRMFKKYMNTTPASYRKKNDTSNI</sequence>
<dbReference type="InterPro" id="IPR003313">
    <property type="entry name" value="AraC-bd"/>
</dbReference>
<dbReference type="SUPFAM" id="SSF46689">
    <property type="entry name" value="Homeodomain-like"/>
    <property type="match status" value="2"/>
</dbReference>
<dbReference type="Proteomes" id="UP000256519">
    <property type="component" value="Unassembled WGS sequence"/>
</dbReference>
<dbReference type="PANTHER" id="PTHR43280:SF28">
    <property type="entry name" value="HTH-TYPE TRANSCRIPTIONAL ACTIVATOR RHAS"/>
    <property type="match status" value="1"/>
</dbReference>
<comment type="caution">
    <text evidence="5">The sequence shown here is derived from an EMBL/GenBank/DDBJ whole genome shotgun (WGS) entry which is preliminary data.</text>
</comment>
<dbReference type="Gene3D" id="1.10.10.60">
    <property type="entry name" value="Homeodomain-like"/>
    <property type="match status" value="2"/>
</dbReference>
<dbReference type="Gene3D" id="2.60.120.10">
    <property type="entry name" value="Jelly Rolls"/>
    <property type="match status" value="1"/>
</dbReference>
<evidence type="ECO:0000256" key="2">
    <source>
        <dbReference type="ARBA" id="ARBA00023125"/>
    </source>
</evidence>
<proteinExistence type="predicted"/>
<evidence type="ECO:0000313" key="6">
    <source>
        <dbReference type="Proteomes" id="UP000256519"/>
    </source>
</evidence>
<dbReference type="GO" id="GO:0003700">
    <property type="term" value="F:DNA-binding transcription factor activity"/>
    <property type="evidence" value="ECO:0007669"/>
    <property type="project" value="InterPro"/>
</dbReference>
<dbReference type="Pfam" id="PF12833">
    <property type="entry name" value="HTH_18"/>
    <property type="match status" value="1"/>
</dbReference>
<dbReference type="PRINTS" id="PR00032">
    <property type="entry name" value="HTHARAC"/>
</dbReference>
<keyword evidence="1" id="KW-0805">Transcription regulation</keyword>
<dbReference type="Pfam" id="PF02311">
    <property type="entry name" value="AraC_binding"/>
    <property type="match status" value="1"/>
</dbReference>
<dbReference type="PROSITE" id="PS01124">
    <property type="entry name" value="HTH_ARAC_FAMILY_2"/>
    <property type="match status" value="1"/>
</dbReference>
<dbReference type="PANTHER" id="PTHR43280">
    <property type="entry name" value="ARAC-FAMILY TRANSCRIPTIONAL REGULATOR"/>
    <property type="match status" value="1"/>
</dbReference>
<evidence type="ECO:0000313" key="5">
    <source>
        <dbReference type="EMBL" id="RDZ12324.1"/>
    </source>
</evidence>
<name>A0A3D8WZ85_PRIMG</name>
<keyword evidence="2" id="KW-0238">DNA-binding</keyword>
<dbReference type="InterPro" id="IPR037923">
    <property type="entry name" value="HTH-like"/>
</dbReference>
<dbReference type="InterPro" id="IPR014710">
    <property type="entry name" value="RmlC-like_jellyroll"/>
</dbReference>
<evidence type="ECO:0000259" key="4">
    <source>
        <dbReference type="PROSITE" id="PS01124"/>
    </source>
</evidence>
<organism evidence="5 6">
    <name type="scientific">Priestia megaterium</name>
    <name type="common">Bacillus megaterium</name>
    <dbReference type="NCBI Taxonomy" id="1404"/>
    <lineage>
        <taxon>Bacteria</taxon>
        <taxon>Bacillati</taxon>
        <taxon>Bacillota</taxon>
        <taxon>Bacilli</taxon>
        <taxon>Bacillales</taxon>
        <taxon>Bacillaceae</taxon>
        <taxon>Priestia</taxon>
    </lineage>
</organism>
<keyword evidence="3" id="KW-0804">Transcription</keyword>
<dbReference type="SMART" id="SM00342">
    <property type="entry name" value="HTH_ARAC"/>
    <property type="match status" value="1"/>
</dbReference>